<dbReference type="EMBL" id="PDCK01000043">
    <property type="protein sequence ID" value="PRQ30452.1"/>
    <property type="molecule type" value="Genomic_DNA"/>
</dbReference>
<dbReference type="FunFam" id="1.25.70.10:FF:000026">
    <property type="entry name" value="Mitochondrial transcription termination factor family protein"/>
    <property type="match status" value="1"/>
</dbReference>
<protein>
    <submittedName>
        <fullName evidence="4">Putative transcription regulator mTERF family</fullName>
    </submittedName>
</protein>
<evidence type="ECO:0000313" key="4">
    <source>
        <dbReference type="EMBL" id="PRQ30452.1"/>
    </source>
</evidence>
<dbReference type="Gramene" id="PRQ30452">
    <property type="protein sequence ID" value="PRQ30452"/>
    <property type="gene ID" value="RchiOBHm_Chr5g0024801"/>
</dbReference>
<organism evidence="4 5">
    <name type="scientific">Rosa chinensis</name>
    <name type="common">China rose</name>
    <dbReference type="NCBI Taxonomy" id="74649"/>
    <lineage>
        <taxon>Eukaryota</taxon>
        <taxon>Viridiplantae</taxon>
        <taxon>Streptophyta</taxon>
        <taxon>Embryophyta</taxon>
        <taxon>Tracheophyta</taxon>
        <taxon>Spermatophyta</taxon>
        <taxon>Magnoliopsida</taxon>
        <taxon>eudicotyledons</taxon>
        <taxon>Gunneridae</taxon>
        <taxon>Pentapetalae</taxon>
        <taxon>rosids</taxon>
        <taxon>fabids</taxon>
        <taxon>Rosales</taxon>
        <taxon>Rosaceae</taxon>
        <taxon>Rosoideae</taxon>
        <taxon>Rosoideae incertae sedis</taxon>
        <taxon>Rosa</taxon>
    </lineage>
</organism>
<reference evidence="4 5" key="1">
    <citation type="journal article" date="2018" name="Nat. Genet.">
        <title>The Rosa genome provides new insights in the design of modern roses.</title>
        <authorList>
            <person name="Bendahmane M."/>
        </authorList>
    </citation>
    <scope>NUCLEOTIDE SEQUENCE [LARGE SCALE GENOMIC DNA]</scope>
    <source>
        <strain evidence="5">cv. Old Blush</strain>
    </source>
</reference>
<evidence type="ECO:0000256" key="1">
    <source>
        <dbReference type="ARBA" id="ARBA00007692"/>
    </source>
</evidence>
<evidence type="ECO:0000313" key="5">
    <source>
        <dbReference type="Proteomes" id="UP000238479"/>
    </source>
</evidence>
<dbReference type="GO" id="GO:0006353">
    <property type="term" value="P:DNA-templated transcription termination"/>
    <property type="evidence" value="ECO:0007669"/>
    <property type="project" value="UniProtKB-KW"/>
</dbReference>
<dbReference type="Proteomes" id="UP000238479">
    <property type="component" value="Chromosome 5"/>
</dbReference>
<keyword evidence="3" id="KW-0809">Transit peptide</keyword>
<gene>
    <name evidence="4" type="ORF">RchiOBHm_Chr5g0024801</name>
</gene>
<dbReference type="OrthoDB" id="637682at2759"/>
<dbReference type="SMART" id="SM00733">
    <property type="entry name" value="Mterf"/>
    <property type="match status" value="6"/>
</dbReference>
<dbReference type="STRING" id="74649.A0A2P6Q8D9"/>
<dbReference type="Pfam" id="PF02536">
    <property type="entry name" value="mTERF"/>
    <property type="match status" value="1"/>
</dbReference>
<dbReference type="InterPro" id="IPR003690">
    <property type="entry name" value="MTERF"/>
</dbReference>
<dbReference type="PANTHER" id="PTHR13068:SF223">
    <property type="entry name" value="MITOCHONDRIAL TRANSCRIPTION TERMINATION FACTOR FAMILY PROTEIN"/>
    <property type="match status" value="1"/>
</dbReference>
<dbReference type="OMA" id="VLRKWGC"/>
<keyword evidence="2" id="KW-0804">Transcription</keyword>
<comment type="similarity">
    <text evidence="1">Belongs to the mTERF family.</text>
</comment>
<accession>A0A2P6Q8D9</accession>
<dbReference type="GO" id="GO:0003676">
    <property type="term" value="F:nucleic acid binding"/>
    <property type="evidence" value="ECO:0007669"/>
    <property type="project" value="InterPro"/>
</dbReference>
<keyword evidence="2" id="KW-0806">Transcription termination</keyword>
<proteinExistence type="inferred from homology"/>
<evidence type="ECO:0000256" key="2">
    <source>
        <dbReference type="ARBA" id="ARBA00022472"/>
    </source>
</evidence>
<name>A0A2P6Q8D9_ROSCH</name>
<comment type="caution">
    <text evidence="4">The sequence shown here is derived from an EMBL/GenBank/DDBJ whole genome shotgun (WGS) entry which is preliminary data.</text>
</comment>
<sequence>MKSRFDSVFKLCIVFPAGRNHSPFPRTVLPTCLSFVHITYSAVCLTQEESVVEDIFDQPKTSAEVLEKWGCSDADISKLFRRRPTLRNADLNQLQFKLNLLSGLGITAPELLKMINCRPRLLSVRIDHCFDERHEFFMKLFGSRELLVKAIVRNPSLLIYDFHNKVKPTIALYEGMGLSREELVPMLISRPTLIPRTTFNYEKMEYIRKTGLSNESRMYKYVVTLIGISRLETISEKVANFEKFGFSEDEIFGLLGRSPIVFTLSVDKVQRNMTFILGQMKLPATVILEHPFLLYMNLEAALKPRVCLAGKIEDMDLDVQIKGPKLLTALRMTEKRFVKAFVNCHPKDVADELMEYYTKAKGVKRLAEASKKKLYEGFPY</sequence>
<dbReference type="PANTHER" id="PTHR13068">
    <property type="entry name" value="CGI-12 PROTEIN-RELATED"/>
    <property type="match status" value="1"/>
</dbReference>
<evidence type="ECO:0000256" key="3">
    <source>
        <dbReference type="ARBA" id="ARBA00022946"/>
    </source>
</evidence>
<dbReference type="Gene3D" id="1.25.70.10">
    <property type="entry name" value="Transcription termination factor 3, mitochondrial"/>
    <property type="match status" value="1"/>
</dbReference>
<keyword evidence="2" id="KW-0805">Transcription regulation</keyword>
<dbReference type="AlphaFoldDB" id="A0A2P6Q8D9"/>
<dbReference type="InterPro" id="IPR038538">
    <property type="entry name" value="MTERF_sf"/>
</dbReference>
<keyword evidence="5" id="KW-1185">Reference proteome</keyword>